<evidence type="ECO:0000256" key="1">
    <source>
        <dbReference type="SAM" id="MobiDB-lite"/>
    </source>
</evidence>
<name>A0ABP4VVC2_9MICO</name>
<feature type="domain" description="Pyrroline-5-carboxylate reductase catalytic N-terminal" evidence="2">
    <location>
        <begin position="9"/>
        <end position="97"/>
    </location>
</feature>
<gene>
    <name evidence="3" type="ORF">GCM10009809_37550</name>
</gene>
<keyword evidence="4" id="KW-1185">Reference proteome</keyword>
<dbReference type="Proteomes" id="UP001501138">
    <property type="component" value="Unassembled WGS sequence"/>
</dbReference>
<evidence type="ECO:0000259" key="2">
    <source>
        <dbReference type="Pfam" id="PF03807"/>
    </source>
</evidence>
<dbReference type="RefSeq" id="WP_344250343.1">
    <property type="nucleotide sequence ID" value="NZ_BAAAPM010000009.1"/>
</dbReference>
<evidence type="ECO:0000313" key="3">
    <source>
        <dbReference type="EMBL" id="GAA1738773.1"/>
    </source>
</evidence>
<dbReference type="Gene3D" id="3.40.50.720">
    <property type="entry name" value="NAD(P)-binding Rossmann-like Domain"/>
    <property type="match status" value="1"/>
</dbReference>
<dbReference type="EMBL" id="BAAAPM010000009">
    <property type="protein sequence ID" value="GAA1738773.1"/>
    <property type="molecule type" value="Genomic_DNA"/>
</dbReference>
<feature type="compositionally biased region" description="Low complexity" evidence="1">
    <location>
        <begin position="154"/>
        <end position="163"/>
    </location>
</feature>
<dbReference type="InterPro" id="IPR036291">
    <property type="entry name" value="NAD(P)-bd_dom_sf"/>
</dbReference>
<dbReference type="Pfam" id="PF03807">
    <property type="entry name" value="F420_oxidored"/>
    <property type="match status" value="1"/>
</dbReference>
<feature type="region of interest" description="Disordered" evidence="1">
    <location>
        <begin position="140"/>
        <end position="224"/>
    </location>
</feature>
<organism evidence="3 4">
    <name type="scientific">Isoptericola hypogeus</name>
    <dbReference type="NCBI Taxonomy" id="300179"/>
    <lineage>
        <taxon>Bacteria</taxon>
        <taxon>Bacillati</taxon>
        <taxon>Actinomycetota</taxon>
        <taxon>Actinomycetes</taxon>
        <taxon>Micrococcales</taxon>
        <taxon>Promicromonosporaceae</taxon>
        <taxon>Isoptericola</taxon>
    </lineage>
</organism>
<comment type="caution">
    <text evidence="3">The sequence shown here is derived from an EMBL/GenBank/DDBJ whole genome shotgun (WGS) entry which is preliminary data.</text>
</comment>
<accession>A0ABP4VVC2</accession>
<proteinExistence type="predicted"/>
<feature type="compositionally biased region" description="Polar residues" evidence="1">
    <location>
        <begin position="195"/>
        <end position="205"/>
    </location>
</feature>
<evidence type="ECO:0000313" key="4">
    <source>
        <dbReference type="Proteomes" id="UP001501138"/>
    </source>
</evidence>
<sequence>MSTTRRPVIGIFGAGKSGVAIARLALDAGYTVRIASSGNADDTDQLLRFVAPGAEAVDTRDLPALADVLVLAVPLRRFRELPLHGLAGHIVIDVMNHWPPIDGLLPEFADAGRPSSTVVRDALPSTARLVKTLNHLGYHQMEDLPRPPADPDRAALAIAGTTPTPSPPSPASSTTSASTPSPPARSPTAGRSSPKVRSSASTSTRAPCAAPSGSTTAGRPGSVR</sequence>
<protein>
    <recommendedName>
        <fullName evidence="2">Pyrroline-5-carboxylate reductase catalytic N-terminal domain-containing protein</fullName>
    </recommendedName>
</protein>
<reference evidence="4" key="1">
    <citation type="journal article" date="2019" name="Int. J. Syst. Evol. Microbiol.">
        <title>The Global Catalogue of Microorganisms (GCM) 10K type strain sequencing project: providing services to taxonomists for standard genome sequencing and annotation.</title>
        <authorList>
            <consortium name="The Broad Institute Genomics Platform"/>
            <consortium name="The Broad Institute Genome Sequencing Center for Infectious Disease"/>
            <person name="Wu L."/>
            <person name="Ma J."/>
        </authorList>
    </citation>
    <scope>NUCLEOTIDE SEQUENCE [LARGE SCALE GENOMIC DNA]</scope>
    <source>
        <strain evidence="4">JCM 15589</strain>
    </source>
</reference>
<dbReference type="InterPro" id="IPR028939">
    <property type="entry name" value="P5C_Rdtase_cat_N"/>
</dbReference>
<feature type="compositionally biased region" description="Basic and acidic residues" evidence="1">
    <location>
        <begin position="140"/>
        <end position="153"/>
    </location>
</feature>
<dbReference type="SUPFAM" id="SSF51735">
    <property type="entry name" value="NAD(P)-binding Rossmann-fold domains"/>
    <property type="match status" value="1"/>
</dbReference>